<evidence type="ECO:0000259" key="2">
    <source>
        <dbReference type="Pfam" id="PF07331"/>
    </source>
</evidence>
<accession>A0ABW3ZJK7</accession>
<feature type="transmembrane region" description="Helical" evidence="1">
    <location>
        <begin position="133"/>
        <end position="154"/>
    </location>
</feature>
<keyword evidence="1" id="KW-1133">Transmembrane helix</keyword>
<feature type="transmembrane region" description="Helical" evidence="1">
    <location>
        <begin position="86"/>
        <end position="113"/>
    </location>
</feature>
<keyword evidence="1" id="KW-0472">Membrane</keyword>
<organism evidence="3 4">
    <name type="scientific">Litorisediminicola beolgyonensis</name>
    <dbReference type="NCBI Taxonomy" id="1173614"/>
    <lineage>
        <taxon>Bacteria</taxon>
        <taxon>Pseudomonadati</taxon>
        <taxon>Pseudomonadota</taxon>
        <taxon>Alphaproteobacteria</taxon>
        <taxon>Rhodobacterales</taxon>
        <taxon>Paracoccaceae</taxon>
        <taxon>Litorisediminicola</taxon>
    </lineage>
</organism>
<gene>
    <name evidence="3" type="ORF">ACFQ4E_12475</name>
</gene>
<feature type="transmembrane region" description="Helical" evidence="1">
    <location>
        <begin position="23"/>
        <end position="42"/>
    </location>
</feature>
<keyword evidence="4" id="KW-1185">Reference proteome</keyword>
<dbReference type="Pfam" id="PF07331">
    <property type="entry name" value="TctB"/>
    <property type="match status" value="1"/>
</dbReference>
<dbReference type="EMBL" id="JBHTMU010000021">
    <property type="protein sequence ID" value="MFD1343239.1"/>
    <property type="molecule type" value="Genomic_DNA"/>
</dbReference>
<dbReference type="Proteomes" id="UP001597135">
    <property type="component" value="Unassembled WGS sequence"/>
</dbReference>
<comment type="caution">
    <text evidence="3">The sequence shown here is derived from an EMBL/GenBank/DDBJ whole genome shotgun (WGS) entry which is preliminary data.</text>
</comment>
<evidence type="ECO:0000256" key="1">
    <source>
        <dbReference type="SAM" id="Phobius"/>
    </source>
</evidence>
<dbReference type="RefSeq" id="WP_386804023.1">
    <property type="nucleotide sequence ID" value="NZ_JBHTMU010000021.1"/>
</dbReference>
<feature type="transmembrane region" description="Helical" evidence="1">
    <location>
        <begin position="54"/>
        <end position="74"/>
    </location>
</feature>
<evidence type="ECO:0000313" key="3">
    <source>
        <dbReference type="EMBL" id="MFD1343239.1"/>
    </source>
</evidence>
<proteinExistence type="predicted"/>
<name>A0ABW3ZJK7_9RHOB</name>
<sequence length="160" mass="16503">MPSDTEDRQPDPHANGLGWGGEIGGVLLFLLSIIFMVGGWQLGLGQPTRLGTGAFPFVTGAVLAALSVFICVAERKGDGLAEVPDWVGLAAIAASLAVFAISVEPLGLVPGVFATVMVASLPDRSLSFPGKALLGVVVALGCWGVFIELLNLPFKPFVGM</sequence>
<keyword evidence="1" id="KW-0812">Transmembrane</keyword>
<reference evidence="4" key="1">
    <citation type="journal article" date="2019" name="Int. J. Syst. Evol. Microbiol.">
        <title>The Global Catalogue of Microorganisms (GCM) 10K type strain sequencing project: providing services to taxonomists for standard genome sequencing and annotation.</title>
        <authorList>
            <consortium name="The Broad Institute Genomics Platform"/>
            <consortium name="The Broad Institute Genome Sequencing Center for Infectious Disease"/>
            <person name="Wu L."/>
            <person name="Ma J."/>
        </authorList>
    </citation>
    <scope>NUCLEOTIDE SEQUENCE [LARGE SCALE GENOMIC DNA]</scope>
    <source>
        <strain evidence="4">CCUG 62953</strain>
    </source>
</reference>
<dbReference type="InterPro" id="IPR009936">
    <property type="entry name" value="DUF1468"/>
</dbReference>
<protein>
    <submittedName>
        <fullName evidence="3">Tripartite tricarboxylate transporter TctB family protein</fullName>
    </submittedName>
</protein>
<evidence type="ECO:0000313" key="4">
    <source>
        <dbReference type="Proteomes" id="UP001597135"/>
    </source>
</evidence>
<feature type="domain" description="DUF1468" evidence="2">
    <location>
        <begin position="23"/>
        <end position="154"/>
    </location>
</feature>